<proteinExistence type="predicted"/>
<sequence>MATNFTNKVQPTRTRRSKYLTGGGIAALGAFAALVLGLIAYAAAVLSAVNVSNLEACGESSFTTIAQGDSGALMVTRWDESQVRVTRIGDMIGGGKLFSSPSPRVDVDCVVHSGDGTIVTFASNAGRWIPVASMVASGVVVIASVVLFVTLCRMVWARRSTIWDVQDSDSRGAQVSSGSDTHALRETMTFLGRMCHCLFFAAVTLIMLIGVNAYAMLPSQAGGTCLTSWRGETVLDKDSSPVVSHTAEKTAVLAALEDAVAGDGNATSTADDVTSEQAQALGARYIHPKVNAVGEVQCAYGPGPGASNATVTWPLYDQEQSGLQGSGSGSVLALIGTGLMLAIMAADLTITAATAKSRL</sequence>
<organism evidence="2 3">
    <name type="scientific">Bifidobacterium callimiconis</name>
    <dbReference type="NCBI Taxonomy" id="2306973"/>
    <lineage>
        <taxon>Bacteria</taxon>
        <taxon>Bacillati</taxon>
        <taxon>Actinomycetota</taxon>
        <taxon>Actinomycetes</taxon>
        <taxon>Bifidobacteriales</taxon>
        <taxon>Bifidobacteriaceae</taxon>
        <taxon>Bifidobacterium</taxon>
    </lineage>
</organism>
<keyword evidence="1" id="KW-1133">Transmembrane helix</keyword>
<feature type="transmembrane region" description="Helical" evidence="1">
    <location>
        <begin position="197"/>
        <end position="217"/>
    </location>
</feature>
<protein>
    <submittedName>
        <fullName evidence="2">Uncharacterized protein</fullName>
    </submittedName>
</protein>
<keyword evidence="1" id="KW-0472">Membrane</keyword>
<evidence type="ECO:0000256" key="1">
    <source>
        <dbReference type="SAM" id="Phobius"/>
    </source>
</evidence>
<keyword evidence="3" id="KW-1185">Reference proteome</keyword>
<feature type="transmembrane region" description="Helical" evidence="1">
    <location>
        <begin position="20"/>
        <end position="44"/>
    </location>
</feature>
<comment type="caution">
    <text evidence="2">The sequence shown here is derived from an EMBL/GenBank/DDBJ whole genome shotgun (WGS) entry which is preliminary data.</text>
</comment>
<dbReference type="EMBL" id="QXGJ01000013">
    <property type="protein sequence ID" value="RSX49510.1"/>
    <property type="molecule type" value="Genomic_DNA"/>
</dbReference>
<gene>
    <name evidence="2" type="ORF">D2E23_2012</name>
</gene>
<reference evidence="2 3" key="1">
    <citation type="submission" date="2018-09" db="EMBL/GenBank/DDBJ databases">
        <title>Characterization of the phylogenetic diversity of five novel species belonging to the genus Bifidobacterium.</title>
        <authorList>
            <person name="Lugli G.A."/>
            <person name="Duranti S."/>
            <person name="Milani C."/>
        </authorList>
    </citation>
    <scope>NUCLEOTIDE SEQUENCE [LARGE SCALE GENOMIC DNA]</scope>
    <source>
        <strain evidence="2 3">2028B</strain>
    </source>
</reference>
<keyword evidence="1" id="KW-0812">Transmembrane</keyword>
<evidence type="ECO:0000313" key="3">
    <source>
        <dbReference type="Proteomes" id="UP000288607"/>
    </source>
</evidence>
<feature type="transmembrane region" description="Helical" evidence="1">
    <location>
        <begin position="331"/>
        <end position="355"/>
    </location>
</feature>
<dbReference type="AlphaFoldDB" id="A0A430F9K1"/>
<name>A0A430F9K1_9BIFI</name>
<dbReference type="Proteomes" id="UP000288607">
    <property type="component" value="Unassembled WGS sequence"/>
</dbReference>
<evidence type="ECO:0000313" key="2">
    <source>
        <dbReference type="EMBL" id="RSX49510.1"/>
    </source>
</evidence>
<accession>A0A430F9K1</accession>
<feature type="transmembrane region" description="Helical" evidence="1">
    <location>
        <begin position="128"/>
        <end position="151"/>
    </location>
</feature>